<feature type="region of interest" description="Disordered" evidence="1">
    <location>
        <begin position="305"/>
        <end position="408"/>
    </location>
</feature>
<reference evidence="2" key="1">
    <citation type="submission" date="2020-07" db="EMBL/GenBank/DDBJ databases">
        <title>Genome sequence and genetic diversity analysis of an under-domesticated orphan crop, white fonio (Digitaria exilis).</title>
        <authorList>
            <person name="Bennetzen J.L."/>
            <person name="Chen S."/>
            <person name="Ma X."/>
            <person name="Wang X."/>
            <person name="Yssel A.E.J."/>
            <person name="Chaluvadi S.R."/>
            <person name="Johnson M."/>
            <person name="Gangashetty P."/>
            <person name="Hamidou F."/>
            <person name="Sanogo M.D."/>
            <person name="Zwaenepoel A."/>
            <person name="Wallace J."/>
            <person name="Van De Peer Y."/>
            <person name="Van Deynze A."/>
        </authorList>
    </citation>
    <scope>NUCLEOTIDE SEQUENCE</scope>
    <source>
        <tissue evidence="2">Leaves</tissue>
    </source>
</reference>
<accession>A0A835DWL3</accession>
<name>A0A835DWL3_9POAL</name>
<feature type="compositionally biased region" description="Basic and acidic residues" evidence="1">
    <location>
        <begin position="168"/>
        <end position="180"/>
    </location>
</feature>
<dbReference type="Proteomes" id="UP000636709">
    <property type="component" value="Unassembled WGS sequence"/>
</dbReference>
<feature type="compositionally biased region" description="Basic and acidic residues" evidence="1">
    <location>
        <begin position="208"/>
        <end position="221"/>
    </location>
</feature>
<protein>
    <submittedName>
        <fullName evidence="2">Uncharacterized protein</fullName>
    </submittedName>
</protein>
<feature type="compositionally biased region" description="Basic and acidic residues" evidence="1">
    <location>
        <begin position="325"/>
        <end position="335"/>
    </location>
</feature>
<evidence type="ECO:0000313" key="3">
    <source>
        <dbReference type="Proteomes" id="UP000636709"/>
    </source>
</evidence>
<sequence length="457" mass="50365">MLSSSSVAGSLSPSDDMRVVDALCHTMSCCCSHAGAMPPGHAPRPLTETDHDRSWQCTPPLPSHPSEILFWGLGNTKVSSRVKGVVEPYVGRVERVSLPRMWHYEANDYNDVAIAASVMGDHRPKRCRVSWACKHALSLSLVKKHALSVPTVVLNSTPSLSPPLPRNGCEERDEGGGSERKALRQVFCSTVAKQGRALRRASSSSWPREQKKGSHRVRDQKSARLPFWRSGQRRQKLKEATAAISPQETKVAKNKKKAGLVAARVKEATPAISLQKTKAMEKKKKKKKEAALAVLKGKAAVKVIILSDDDDDVKEEDSSSDEDVDKNSDDVKEGEDSSSDEDYDEEGDIMDKDDSDDDSEYEEEEELVALAQQPTPVMADEVAEEKVAVHQQQPRQVEEPAVVEEADDGDERAIVRVKKFEGSTILAEVDRTEDNGFGKLQKSQLVHGKEDYAKGTF</sequence>
<gene>
    <name evidence="2" type="ORF">HU200_066480</name>
</gene>
<evidence type="ECO:0000256" key="1">
    <source>
        <dbReference type="SAM" id="MobiDB-lite"/>
    </source>
</evidence>
<proteinExistence type="predicted"/>
<feature type="compositionally biased region" description="Acidic residues" evidence="1">
    <location>
        <begin position="307"/>
        <end position="324"/>
    </location>
</feature>
<comment type="caution">
    <text evidence="2">The sequence shown here is derived from an EMBL/GenBank/DDBJ whole genome shotgun (WGS) entry which is preliminary data.</text>
</comment>
<dbReference type="EMBL" id="JACEFO010003099">
    <property type="protein sequence ID" value="KAF8644386.1"/>
    <property type="molecule type" value="Genomic_DNA"/>
</dbReference>
<organism evidence="2 3">
    <name type="scientific">Digitaria exilis</name>
    <dbReference type="NCBI Taxonomy" id="1010633"/>
    <lineage>
        <taxon>Eukaryota</taxon>
        <taxon>Viridiplantae</taxon>
        <taxon>Streptophyta</taxon>
        <taxon>Embryophyta</taxon>
        <taxon>Tracheophyta</taxon>
        <taxon>Spermatophyta</taxon>
        <taxon>Magnoliopsida</taxon>
        <taxon>Liliopsida</taxon>
        <taxon>Poales</taxon>
        <taxon>Poaceae</taxon>
        <taxon>PACMAD clade</taxon>
        <taxon>Panicoideae</taxon>
        <taxon>Panicodae</taxon>
        <taxon>Paniceae</taxon>
        <taxon>Anthephorinae</taxon>
        <taxon>Digitaria</taxon>
    </lineage>
</organism>
<evidence type="ECO:0000313" key="2">
    <source>
        <dbReference type="EMBL" id="KAF8644386.1"/>
    </source>
</evidence>
<feature type="compositionally biased region" description="Acidic residues" evidence="1">
    <location>
        <begin position="336"/>
        <end position="367"/>
    </location>
</feature>
<keyword evidence="3" id="KW-1185">Reference proteome</keyword>
<dbReference type="AlphaFoldDB" id="A0A835DWL3"/>
<feature type="region of interest" description="Disordered" evidence="1">
    <location>
        <begin position="198"/>
        <end position="221"/>
    </location>
</feature>
<feature type="region of interest" description="Disordered" evidence="1">
    <location>
        <begin position="156"/>
        <end position="180"/>
    </location>
</feature>